<dbReference type="PANTHER" id="PTHR43257:SF2">
    <property type="entry name" value="PYRUVATE DEHYDROGENASE E1 COMPONENT SUBUNIT BETA"/>
    <property type="match status" value="1"/>
</dbReference>
<evidence type="ECO:0000259" key="4">
    <source>
        <dbReference type="SMART" id="SM00861"/>
    </source>
</evidence>
<dbReference type="SMART" id="SM00861">
    <property type="entry name" value="Transket_pyr"/>
    <property type="match status" value="1"/>
</dbReference>
<dbReference type="GO" id="GO:0016491">
    <property type="term" value="F:oxidoreductase activity"/>
    <property type="evidence" value="ECO:0007669"/>
    <property type="project" value="UniProtKB-KW"/>
</dbReference>
<dbReference type="SUPFAM" id="SSF52518">
    <property type="entry name" value="Thiamin diphosphate-binding fold (THDP-binding)"/>
    <property type="match status" value="1"/>
</dbReference>
<dbReference type="AlphaFoldDB" id="A0A6J6BSU9"/>
<comment type="cofactor">
    <cofactor evidence="1">
        <name>thiamine diphosphate</name>
        <dbReference type="ChEBI" id="CHEBI:58937"/>
    </cofactor>
</comment>
<dbReference type="InterPro" id="IPR005475">
    <property type="entry name" value="Transketolase-like_Pyr-bd"/>
</dbReference>
<evidence type="ECO:0000256" key="3">
    <source>
        <dbReference type="ARBA" id="ARBA00023052"/>
    </source>
</evidence>
<dbReference type="SUPFAM" id="SSF52922">
    <property type="entry name" value="TK C-terminal domain-like"/>
    <property type="match status" value="1"/>
</dbReference>
<evidence type="ECO:0000256" key="1">
    <source>
        <dbReference type="ARBA" id="ARBA00001964"/>
    </source>
</evidence>
<dbReference type="EMBL" id="CAEZSM010000050">
    <property type="protein sequence ID" value="CAB4542066.1"/>
    <property type="molecule type" value="Genomic_DNA"/>
</dbReference>
<organism evidence="5">
    <name type="scientific">freshwater metagenome</name>
    <dbReference type="NCBI Taxonomy" id="449393"/>
    <lineage>
        <taxon>unclassified sequences</taxon>
        <taxon>metagenomes</taxon>
        <taxon>ecological metagenomes</taxon>
    </lineage>
</organism>
<dbReference type="PANTHER" id="PTHR43257">
    <property type="entry name" value="PYRUVATE DEHYDROGENASE E1 COMPONENT BETA SUBUNIT"/>
    <property type="match status" value="1"/>
</dbReference>
<dbReference type="Gene3D" id="3.40.50.920">
    <property type="match status" value="1"/>
</dbReference>
<name>A0A6J6BSU9_9ZZZZ</name>
<reference evidence="5" key="1">
    <citation type="submission" date="2020-05" db="EMBL/GenBank/DDBJ databases">
        <authorList>
            <person name="Chiriac C."/>
            <person name="Salcher M."/>
            <person name="Ghai R."/>
            <person name="Kavagutti S V."/>
        </authorList>
    </citation>
    <scope>NUCLEOTIDE SEQUENCE</scope>
</reference>
<keyword evidence="2" id="KW-0560">Oxidoreductase</keyword>
<evidence type="ECO:0000313" key="6">
    <source>
        <dbReference type="EMBL" id="CAB4997031.1"/>
    </source>
</evidence>
<dbReference type="FunFam" id="3.40.50.970:FF:000001">
    <property type="entry name" value="Pyruvate dehydrogenase E1 beta subunit"/>
    <property type="match status" value="1"/>
</dbReference>
<feature type="domain" description="Transketolase-like pyrimidine-binding" evidence="4">
    <location>
        <begin position="4"/>
        <end position="179"/>
    </location>
</feature>
<proteinExistence type="predicted"/>
<evidence type="ECO:0000256" key="2">
    <source>
        <dbReference type="ARBA" id="ARBA00023002"/>
    </source>
</evidence>
<dbReference type="EMBL" id="CAFBOX010000076">
    <property type="protein sequence ID" value="CAB4997031.1"/>
    <property type="molecule type" value="Genomic_DNA"/>
</dbReference>
<dbReference type="InterPro" id="IPR033248">
    <property type="entry name" value="Transketolase_C"/>
</dbReference>
<protein>
    <submittedName>
        <fullName evidence="5">Unannotated protein</fullName>
    </submittedName>
</protein>
<dbReference type="CDD" id="cd07036">
    <property type="entry name" value="TPP_PYR_E1-PDHc-beta_like"/>
    <property type="match status" value="1"/>
</dbReference>
<sequence length="336" mass="35709">MTAMRVRQAIVAALADEMRADENVIFFGEDVAEAEGPFKTSEGILEEFGPVRVRDTPISEMGFTGAAVGAAMMGLKPVVEIMFIEFLGVALDQVVTEGAKMRYLSNGTLSVPMTIRASVGSGLGFGCQHSQTLEHWFASTPGLKVLMPSDAQSAYSLLRAAIQDPDPVIVLEPRILYAERGEVDTSKVTKIGKASMRATGSDITIVALGHMVNIAEAAIKAAGVSADLVDLQTIIPWDRETVLASVKKTGRLIVVEEAPQSGGWGSEIVATVTAQLFSSLKSAPFRITTPDVPVPFNGGLEARFAPTSDDVARQIKHALSQSGAPQPWWVAEGVAK</sequence>
<keyword evidence="3" id="KW-0786">Thiamine pyrophosphate</keyword>
<dbReference type="InterPro" id="IPR029061">
    <property type="entry name" value="THDP-binding"/>
</dbReference>
<dbReference type="InterPro" id="IPR009014">
    <property type="entry name" value="Transketo_C/PFOR_II"/>
</dbReference>
<dbReference type="Gene3D" id="3.40.50.970">
    <property type="match status" value="1"/>
</dbReference>
<evidence type="ECO:0000313" key="5">
    <source>
        <dbReference type="EMBL" id="CAB4542066.1"/>
    </source>
</evidence>
<gene>
    <name evidence="5" type="ORF">UFOPK1438_00522</name>
    <name evidence="6" type="ORF">UFOPK4035_00556</name>
</gene>
<dbReference type="Pfam" id="PF02780">
    <property type="entry name" value="Transketolase_C"/>
    <property type="match status" value="1"/>
</dbReference>
<accession>A0A6J6BSU9</accession>
<dbReference type="Pfam" id="PF02779">
    <property type="entry name" value="Transket_pyr"/>
    <property type="match status" value="1"/>
</dbReference>